<protein>
    <recommendedName>
        <fullName evidence="9">3-methyl-2-oxobutanoate hydroxymethyltransferase</fullName>
        <ecNumber evidence="9">2.1.2.11</ecNumber>
    </recommendedName>
    <alternativeName>
        <fullName evidence="9">Ketopantoate hydroxymethyltransferase</fullName>
        <shortName evidence="9">KPHMT</shortName>
    </alternativeName>
</protein>
<dbReference type="GO" id="GO:0032259">
    <property type="term" value="P:methylation"/>
    <property type="evidence" value="ECO:0007669"/>
    <property type="project" value="UniProtKB-KW"/>
</dbReference>
<keyword evidence="14" id="KW-1185">Reference proteome</keyword>
<dbReference type="PIRSF" id="PIRSF000388">
    <property type="entry name" value="Pantoate_hydroxy_MeTrfase"/>
    <property type="match status" value="1"/>
</dbReference>
<dbReference type="KEGG" id="pwu:A8O14_09815"/>
<dbReference type="GO" id="GO:0003864">
    <property type="term" value="F:3-methyl-2-oxobutanoate hydroxymethyltransferase activity"/>
    <property type="evidence" value="ECO:0007669"/>
    <property type="project" value="UniProtKB-UniRule"/>
</dbReference>
<dbReference type="GO" id="GO:0005737">
    <property type="term" value="C:cytoplasm"/>
    <property type="evidence" value="ECO:0007669"/>
    <property type="project" value="UniProtKB-SubCell"/>
</dbReference>
<dbReference type="Gene3D" id="3.20.20.60">
    <property type="entry name" value="Phosphoenolpyruvate-binding domains"/>
    <property type="match status" value="1"/>
</dbReference>
<evidence type="ECO:0000256" key="7">
    <source>
        <dbReference type="ARBA" id="ARBA00022842"/>
    </source>
</evidence>
<evidence type="ECO:0000256" key="6">
    <source>
        <dbReference type="ARBA" id="ARBA00022723"/>
    </source>
</evidence>
<proteinExistence type="inferred from homology"/>
<gene>
    <name evidence="9" type="primary">panB</name>
    <name evidence="13" type="ORF">A8O14_09815</name>
</gene>
<evidence type="ECO:0000256" key="11">
    <source>
        <dbReference type="PIRSR" id="PIRSR000388-2"/>
    </source>
</evidence>
<comment type="cofactor">
    <cofactor evidence="9 12">
        <name>Mg(2+)</name>
        <dbReference type="ChEBI" id="CHEBI:18420"/>
    </cofactor>
    <text evidence="9 12">Binds 1 Mg(2+) ion per subunit.</text>
</comment>
<evidence type="ECO:0000256" key="12">
    <source>
        <dbReference type="PIRSR" id="PIRSR000388-3"/>
    </source>
</evidence>
<dbReference type="GO" id="GO:0015940">
    <property type="term" value="P:pantothenate biosynthetic process"/>
    <property type="evidence" value="ECO:0007669"/>
    <property type="project" value="UniProtKB-UniRule"/>
</dbReference>
<name>A0A191UH52_9BURK</name>
<dbReference type="Pfam" id="PF02548">
    <property type="entry name" value="Pantoate_transf"/>
    <property type="match status" value="1"/>
</dbReference>
<feature type="active site" description="Proton acceptor" evidence="9 10">
    <location>
        <position position="187"/>
    </location>
</feature>
<dbReference type="PANTHER" id="PTHR20881:SF0">
    <property type="entry name" value="3-METHYL-2-OXOBUTANOATE HYDROXYMETHYLTRANSFERASE"/>
    <property type="match status" value="1"/>
</dbReference>
<dbReference type="AlphaFoldDB" id="A0A191UH52"/>
<dbReference type="CDD" id="cd06557">
    <property type="entry name" value="KPHMT-like"/>
    <property type="match status" value="1"/>
</dbReference>
<evidence type="ECO:0000256" key="8">
    <source>
        <dbReference type="ARBA" id="ARBA00056497"/>
    </source>
</evidence>
<feature type="binding site" evidence="9 12">
    <location>
        <position position="120"/>
    </location>
    <ligand>
        <name>Mg(2+)</name>
        <dbReference type="ChEBI" id="CHEBI:18420"/>
    </ligand>
</feature>
<evidence type="ECO:0000313" key="13">
    <source>
        <dbReference type="EMBL" id="ANJ00344.1"/>
    </source>
</evidence>
<keyword evidence="9" id="KW-0963">Cytoplasm</keyword>
<dbReference type="NCBIfam" id="NF001452">
    <property type="entry name" value="PRK00311.1"/>
    <property type="match status" value="1"/>
</dbReference>
<dbReference type="OrthoDB" id="9781789at2"/>
<keyword evidence="4 9" id="KW-0566">Pantothenate biosynthesis</keyword>
<evidence type="ECO:0000256" key="5">
    <source>
        <dbReference type="ARBA" id="ARBA00022679"/>
    </source>
</evidence>
<feature type="binding site" evidence="9 11">
    <location>
        <begin position="51"/>
        <end position="52"/>
    </location>
    <ligand>
        <name>3-methyl-2-oxobutanoate</name>
        <dbReference type="ChEBI" id="CHEBI:11851"/>
    </ligand>
</feature>
<sequence length="271" mass="28873">MGYLQGDKPISITKLLAMHAEQEKITMLTAYDSTMSALLNRCAVEVILIGDSLGNVIQGHSSTTPVTVEQMAYHTECVARANTHAFLISDLPFASYGDPVQALDSAAELMRAGADMVKLEGGDWQVDIIQYLVERSVPVCAHLGLLPQSVHVLGGYKVQGKSRDAATHMLEQALACQQAGAQMVVLEAIPSSLGEKITSELHIPTIGIGAGPDCSGQVLVLQDMLGISPGRPPKFVKNFMEGHHSVEAAVKAYVREVKSGKFPGPEHGFAG</sequence>
<comment type="pathway">
    <text evidence="1 9">Cofactor biosynthesis; (R)-pantothenate biosynthesis; (R)-pantoate from 3-methyl-2-oxobutanoate: step 1/2.</text>
</comment>
<organism evidence="13 14">
    <name type="scientific">Polynucleobacter wuianus</name>
    <dbReference type="NCBI Taxonomy" id="1743168"/>
    <lineage>
        <taxon>Bacteria</taxon>
        <taxon>Pseudomonadati</taxon>
        <taxon>Pseudomonadota</taxon>
        <taxon>Betaproteobacteria</taxon>
        <taxon>Burkholderiales</taxon>
        <taxon>Burkholderiaceae</taxon>
        <taxon>Polynucleobacter</taxon>
    </lineage>
</organism>
<comment type="subcellular location">
    <subcellularLocation>
        <location evidence="9">Cytoplasm</location>
    </subcellularLocation>
</comment>
<dbReference type="EMBL" id="CP015922">
    <property type="protein sequence ID" value="ANJ00344.1"/>
    <property type="molecule type" value="Genomic_DNA"/>
</dbReference>
<comment type="similarity">
    <text evidence="2 9">Belongs to the PanB family.</text>
</comment>
<reference evidence="14" key="1">
    <citation type="submission" date="2016-05" db="EMBL/GenBank/DDBJ databases">
        <title>Polynucleobacter sp. QLW-P1FAT50C-4 genome.</title>
        <authorList>
            <person name="Hahn M.W."/>
        </authorList>
    </citation>
    <scope>NUCLEOTIDE SEQUENCE [LARGE SCALE GENOMIC DNA]</scope>
    <source>
        <strain evidence="14">QLW-P1FAT50C-4</strain>
    </source>
</reference>
<dbReference type="NCBIfam" id="TIGR00222">
    <property type="entry name" value="panB"/>
    <property type="match status" value="1"/>
</dbReference>
<dbReference type="UniPathway" id="UPA00028">
    <property type="reaction ID" value="UER00003"/>
</dbReference>
<keyword evidence="6 9" id="KW-0479">Metal-binding</keyword>
<dbReference type="GO" id="GO:0008168">
    <property type="term" value="F:methyltransferase activity"/>
    <property type="evidence" value="ECO:0007669"/>
    <property type="project" value="UniProtKB-KW"/>
</dbReference>
<evidence type="ECO:0000313" key="14">
    <source>
        <dbReference type="Proteomes" id="UP000078463"/>
    </source>
</evidence>
<evidence type="ECO:0000256" key="10">
    <source>
        <dbReference type="PIRSR" id="PIRSR000388-1"/>
    </source>
</evidence>
<feature type="binding site" evidence="9 12">
    <location>
        <position position="51"/>
    </location>
    <ligand>
        <name>Mg(2+)</name>
        <dbReference type="ChEBI" id="CHEBI:18420"/>
    </ligand>
</feature>
<comment type="catalytic activity">
    <reaction evidence="9">
        <text>(6R)-5,10-methylene-5,6,7,8-tetrahydrofolate + 3-methyl-2-oxobutanoate + H2O = 2-dehydropantoate + (6S)-5,6,7,8-tetrahydrofolate</text>
        <dbReference type="Rhea" id="RHEA:11824"/>
        <dbReference type="ChEBI" id="CHEBI:11561"/>
        <dbReference type="ChEBI" id="CHEBI:11851"/>
        <dbReference type="ChEBI" id="CHEBI:15377"/>
        <dbReference type="ChEBI" id="CHEBI:15636"/>
        <dbReference type="ChEBI" id="CHEBI:57453"/>
        <dbReference type="EC" id="2.1.2.11"/>
    </reaction>
</comment>
<dbReference type="RefSeq" id="WP_068949342.1">
    <property type="nucleotide sequence ID" value="NZ_CP015922.1"/>
</dbReference>
<dbReference type="SUPFAM" id="SSF51621">
    <property type="entry name" value="Phosphoenolpyruvate/pyruvate domain"/>
    <property type="match status" value="1"/>
</dbReference>
<evidence type="ECO:0000256" key="4">
    <source>
        <dbReference type="ARBA" id="ARBA00022655"/>
    </source>
</evidence>
<comment type="function">
    <text evidence="8 9">Catalyzes the reversible reaction in which hydroxymethyl group from 5,10-methylenetetrahydrofolate is transferred onto alpha-ketoisovalerate to form ketopantoate.</text>
</comment>
<feature type="binding site" evidence="9 11">
    <location>
        <position position="118"/>
    </location>
    <ligand>
        <name>3-methyl-2-oxobutanoate</name>
        <dbReference type="ChEBI" id="CHEBI:11851"/>
    </ligand>
</feature>
<feature type="binding site" evidence="9 11">
    <location>
        <position position="90"/>
    </location>
    <ligand>
        <name>3-methyl-2-oxobutanoate</name>
        <dbReference type="ChEBI" id="CHEBI:11851"/>
    </ligand>
</feature>
<comment type="subunit">
    <text evidence="3 9">Homodecamer; pentamer of dimers.</text>
</comment>
<dbReference type="EC" id="2.1.2.11" evidence="9"/>
<evidence type="ECO:0000256" key="9">
    <source>
        <dbReference type="HAMAP-Rule" id="MF_00156"/>
    </source>
</evidence>
<evidence type="ECO:0000256" key="2">
    <source>
        <dbReference type="ARBA" id="ARBA00008676"/>
    </source>
</evidence>
<evidence type="ECO:0000256" key="3">
    <source>
        <dbReference type="ARBA" id="ARBA00011424"/>
    </source>
</evidence>
<dbReference type="HAMAP" id="MF_00156">
    <property type="entry name" value="PanB"/>
    <property type="match status" value="1"/>
</dbReference>
<dbReference type="InterPro" id="IPR003700">
    <property type="entry name" value="Pantoate_hydroxy_MeTrfase"/>
</dbReference>
<feature type="binding site" evidence="9 12">
    <location>
        <position position="90"/>
    </location>
    <ligand>
        <name>Mg(2+)</name>
        <dbReference type="ChEBI" id="CHEBI:18420"/>
    </ligand>
</feature>
<keyword evidence="7 9" id="KW-0460">Magnesium</keyword>
<dbReference type="InterPro" id="IPR040442">
    <property type="entry name" value="Pyrv_kinase-like_dom_sf"/>
</dbReference>
<keyword evidence="13" id="KW-0489">Methyltransferase</keyword>
<dbReference type="FunFam" id="3.20.20.60:FF:000003">
    <property type="entry name" value="3-methyl-2-oxobutanoate hydroxymethyltransferase"/>
    <property type="match status" value="1"/>
</dbReference>
<dbReference type="Proteomes" id="UP000078463">
    <property type="component" value="Chromosome"/>
</dbReference>
<dbReference type="STRING" id="1743168.A8O14_09815"/>
<evidence type="ECO:0000256" key="1">
    <source>
        <dbReference type="ARBA" id="ARBA00005033"/>
    </source>
</evidence>
<dbReference type="PANTHER" id="PTHR20881">
    <property type="entry name" value="3-METHYL-2-OXOBUTANOATE HYDROXYMETHYLTRANSFERASE"/>
    <property type="match status" value="1"/>
</dbReference>
<accession>A0A191UH52</accession>
<dbReference type="InterPro" id="IPR015813">
    <property type="entry name" value="Pyrv/PenolPyrv_kinase-like_dom"/>
</dbReference>
<keyword evidence="5 9" id="KW-0808">Transferase</keyword>
<dbReference type="GO" id="GO:0000287">
    <property type="term" value="F:magnesium ion binding"/>
    <property type="evidence" value="ECO:0007669"/>
    <property type="project" value="TreeGrafter"/>
</dbReference>